<name>A0ACC6U9W5_9BURK</name>
<protein>
    <submittedName>
        <fullName evidence="1">Pepsin-like aspartic protease</fullName>
    </submittedName>
</protein>
<reference evidence="1" key="1">
    <citation type="submission" date="2024-07" db="EMBL/GenBank/DDBJ databases">
        <title>A survey of Mimosa microsymbionts across Brazilian biomes reveals a high diversity of Paraburkholderia nodulating endemic species, but also that Cupriavidus is common as a symbiont of widespread species.</title>
        <authorList>
            <person name="Rouws L."/>
            <person name="Barauna A."/>
            <person name="Beukes C."/>
            <person name="Rouws J.R.C."/>
            <person name="De Faria S.M."/>
            <person name="Gross E."/>
            <person name="Bueno Dos Reis Junior F."/>
            <person name="Simon M.F."/>
            <person name="Maluk M."/>
            <person name="Odee D.W."/>
            <person name="Kenicer G."/>
            <person name="Young J.P.W."/>
            <person name="Reis V.M."/>
            <person name="Zilli J."/>
            <person name="James E.K."/>
        </authorList>
    </citation>
    <scope>NUCLEOTIDE SEQUENCE</scope>
    <source>
        <strain evidence="1">EG181B</strain>
    </source>
</reference>
<sequence>MSKSVRIPITNINMDGDYTGSITVGTGSTAKTLNVILDTGSSALAVNGDKYSPSLGNGTTATNLAQFDAYGDGSNWLGSVLKDTIQIGNVTGSSVAVAVTYQTSANMFREADGILGLAYQALDDAYSLPESTWPKKYTKSQVEHGVRSSVVPCLMQLANEGVLQEKMAFLTRRSFLKAGVDPASDPLNQGVLILGGGEEATDLYTGNFQIAAVLADAWYSTNLLSVGVGTEQFPVPTRPQPGMPSNSIVDSGTNTLVLGPTIIDGILSRLQAHQRELLRESMGGRPIPATALNLGQWPSLSFTLQGISGGQNVTLAVPPQIYWQVDAPDVGQAMAAISPVQQDGGAILGLPLMNGYFTIFDGTAGLGVIKFAAAK</sequence>
<keyword evidence="2" id="KW-1185">Reference proteome</keyword>
<evidence type="ECO:0000313" key="2">
    <source>
        <dbReference type="Proteomes" id="UP001558850"/>
    </source>
</evidence>
<dbReference type="EMBL" id="JBFRCH010000030">
    <property type="protein sequence ID" value="MEX3936347.1"/>
    <property type="molecule type" value="Genomic_DNA"/>
</dbReference>
<dbReference type="Proteomes" id="UP001558850">
    <property type="component" value="Unassembled WGS sequence"/>
</dbReference>
<accession>A0ACC6U9W5</accession>
<evidence type="ECO:0000313" key="1">
    <source>
        <dbReference type="EMBL" id="MEX3936347.1"/>
    </source>
</evidence>
<proteinExistence type="predicted"/>
<organism evidence="1 2">
    <name type="scientific">Paraburkholderia phymatum</name>
    <dbReference type="NCBI Taxonomy" id="148447"/>
    <lineage>
        <taxon>Bacteria</taxon>
        <taxon>Pseudomonadati</taxon>
        <taxon>Pseudomonadota</taxon>
        <taxon>Betaproteobacteria</taxon>
        <taxon>Burkholderiales</taxon>
        <taxon>Burkholderiaceae</taxon>
        <taxon>Paraburkholderia</taxon>
    </lineage>
</organism>
<comment type="caution">
    <text evidence="1">The sequence shown here is derived from an EMBL/GenBank/DDBJ whole genome shotgun (WGS) entry which is preliminary data.</text>
</comment>
<gene>
    <name evidence="1" type="ORF">AB4Y32_31960</name>
</gene>